<proteinExistence type="predicted"/>
<protein>
    <submittedName>
        <fullName evidence="7">ATP-grasp domain-containing protein</fullName>
    </submittedName>
</protein>
<dbReference type="Pfam" id="PF18603">
    <property type="entry name" value="LAL_C2"/>
    <property type="match status" value="1"/>
</dbReference>
<keyword evidence="8" id="KW-1185">Reference proteome</keyword>
<dbReference type="Pfam" id="PF13535">
    <property type="entry name" value="ATP-grasp_4"/>
    <property type="match status" value="1"/>
</dbReference>
<dbReference type="Gene3D" id="3.30.470.20">
    <property type="entry name" value="ATP-grasp fold, B domain"/>
    <property type="match status" value="1"/>
</dbReference>
<dbReference type="InterPro" id="IPR040570">
    <property type="entry name" value="LAL_C2"/>
</dbReference>
<dbReference type="Proteomes" id="UP001500305">
    <property type="component" value="Unassembled WGS sequence"/>
</dbReference>
<dbReference type="InterPro" id="IPR011761">
    <property type="entry name" value="ATP-grasp"/>
</dbReference>
<keyword evidence="3 4" id="KW-0067">ATP-binding</keyword>
<comment type="caution">
    <text evidence="7">The sequence shown here is derived from an EMBL/GenBank/DDBJ whole genome shotgun (WGS) entry which is preliminary data.</text>
</comment>
<evidence type="ECO:0000256" key="3">
    <source>
        <dbReference type="ARBA" id="ARBA00022840"/>
    </source>
</evidence>
<dbReference type="Gene3D" id="3.40.50.20">
    <property type="match status" value="1"/>
</dbReference>
<keyword evidence="2 4" id="KW-0547">Nucleotide-binding</keyword>
<evidence type="ECO:0000256" key="5">
    <source>
        <dbReference type="SAM" id="Coils"/>
    </source>
</evidence>
<dbReference type="Gene3D" id="3.30.1490.20">
    <property type="entry name" value="ATP-grasp fold, A domain"/>
    <property type="match status" value="1"/>
</dbReference>
<name>A0ABN3DEW6_9ACTN</name>
<dbReference type="PANTHER" id="PTHR43585:SF2">
    <property type="entry name" value="ATP-GRASP ENZYME FSQD"/>
    <property type="match status" value="1"/>
</dbReference>
<evidence type="ECO:0000313" key="8">
    <source>
        <dbReference type="Proteomes" id="UP001500305"/>
    </source>
</evidence>
<dbReference type="EMBL" id="BAAATR010000002">
    <property type="protein sequence ID" value="GAA2229313.1"/>
    <property type="molecule type" value="Genomic_DNA"/>
</dbReference>
<evidence type="ECO:0000313" key="7">
    <source>
        <dbReference type="EMBL" id="GAA2229313.1"/>
    </source>
</evidence>
<feature type="coiled-coil region" evidence="5">
    <location>
        <begin position="381"/>
        <end position="408"/>
    </location>
</feature>
<dbReference type="SUPFAM" id="SSF56059">
    <property type="entry name" value="Glutathione synthetase ATP-binding domain-like"/>
    <property type="match status" value="1"/>
</dbReference>
<reference evidence="7 8" key="1">
    <citation type="journal article" date="2019" name="Int. J. Syst. Evol. Microbiol.">
        <title>The Global Catalogue of Microorganisms (GCM) 10K type strain sequencing project: providing services to taxonomists for standard genome sequencing and annotation.</title>
        <authorList>
            <consortium name="The Broad Institute Genomics Platform"/>
            <consortium name="The Broad Institute Genome Sequencing Center for Infectious Disease"/>
            <person name="Wu L."/>
            <person name="Ma J."/>
        </authorList>
    </citation>
    <scope>NUCLEOTIDE SEQUENCE [LARGE SCALE GENOMIC DNA]</scope>
    <source>
        <strain evidence="7 8">JCM 7356</strain>
    </source>
</reference>
<feature type="domain" description="ATP-grasp" evidence="6">
    <location>
        <begin position="112"/>
        <end position="307"/>
    </location>
</feature>
<accession>A0ABN3DEW6</accession>
<gene>
    <name evidence="7" type="ORF">GCM10010430_06530</name>
</gene>
<keyword evidence="1" id="KW-0436">Ligase</keyword>
<sequence length="413" mass="44024">MRLLLIGGGSGQQPRLRRLAEGVSTVVLCRAAVLDWVHQLHENDAVVVLNDDSPLERWLAAAHFLHQQWPLDGIAALAEIDQDKAAAIAEELELAYHSPETVRAVNDKTVMRERLNAAGVEHMPFRQVSSITELEAFQREVGGPLLLKPSRGRASTGIAVAHDAGELAAALEVAMGASAPRLEPSPPIAERYVAGPEFSIEAITHRGVHYVFAVTEKFKDDGSKVETGHVVPARIPQSTSDQLVAHVRACLDALGVERGITHSEVILGSDGPVLVETHLRQAGDSIVQLTESATGVNLTDLVLRQLLGVDLAALPEVASRTDGPHYLASGAIRYLTPELTGRLAGIDGLAQARAIEGVIHVDQLVSDGAELNGLQSSYSRLASARVEAKDADDAVRLAEEALNRLSARAVASS</sequence>
<dbReference type="PROSITE" id="PS50975">
    <property type="entry name" value="ATP_GRASP"/>
    <property type="match status" value="1"/>
</dbReference>
<dbReference type="InterPro" id="IPR052032">
    <property type="entry name" value="ATP-dep_AA_Ligase"/>
</dbReference>
<organism evidence="7 8">
    <name type="scientific">Kitasatospora cystarginea</name>
    <dbReference type="NCBI Taxonomy" id="58350"/>
    <lineage>
        <taxon>Bacteria</taxon>
        <taxon>Bacillati</taxon>
        <taxon>Actinomycetota</taxon>
        <taxon>Actinomycetes</taxon>
        <taxon>Kitasatosporales</taxon>
        <taxon>Streptomycetaceae</taxon>
        <taxon>Kitasatospora</taxon>
    </lineage>
</organism>
<evidence type="ECO:0000259" key="6">
    <source>
        <dbReference type="PROSITE" id="PS50975"/>
    </source>
</evidence>
<evidence type="ECO:0000256" key="1">
    <source>
        <dbReference type="ARBA" id="ARBA00022598"/>
    </source>
</evidence>
<evidence type="ECO:0000256" key="2">
    <source>
        <dbReference type="ARBA" id="ARBA00022741"/>
    </source>
</evidence>
<dbReference type="InterPro" id="IPR013815">
    <property type="entry name" value="ATP_grasp_subdomain_1"/>
</dbReference>
<keyword evidence="5" id="KW-0175">Coiled coil</keyword>
<evidence type="ECO:0000256" key="4">
    <source>
        <dbReference type="PROSITE-ProRule" id="PRU00409"/>
    </source>
</evidence>
<dbReference type="PANTHER" id="PTHR43585">
    <property type="entry name" value="FUMIPYRROLE BIOSYNTHESIS PROTEIN C"/>
    <property type="match status" value="1"/>
</dbReference>